<name>A0A0C3B6D0_SERVB</name>
<keyword evidence="4" id="KW-1185">Reference proteome</keyword>
<dbReference type="EMBL" id="KN824280">
    <property type="protein sequence ID" value="KIM32385.1"/>
    <property type="molecule type" value="Genomic_DNA"/>
</dbReference>
<protein>
    <recommendedName>
        <fullName evidence="2">Transcription initiation factor TFIID subunit 12 domain-containing protein</fullName>
    </recommendedName>
</protein>
<feature type="domain" description="Transcription initiation factor TFIID subunit 12" evidence="2">
    <location>
        <begin position="2"/>
        <end position="36"/>
    </location>
</feature>
<dbReference type="Pfam" id="PF03847">
    <property type="entry name" value="TFIID_20kDa"/>
    <property type="match status" value="1"/>
</dbReference>
<dbReference type="OrthoDB" id="2193432at2759"/>
<evidence type="ECO:0000256" key="1">
    <source>
        <dbReference type="SAM" id="MobiDB-lite"/>
    </source>
</evidence>
<dbReference type="AlphaFoldDB" id="A0A0C3B6D0"/>
<evidence type="ECO:0000259" key="2">
    <source>
        <dbReference type="Pfam" id="PF03847"/>
    </source>
</evidence>
<evidence type="ECO:0000313" key="4">
    <source>
        <dbReference type="Proteomes" id="UP000054097"/>
    </source>
</evidence>
<reference evidence="3 4" key="1">
    <citation type="submission" date="2014-04" db="EMBL/GenBank/DDBJ databases">
        <authorList>
            <consortium name="DOE Joint Genome Institute"/>
            <person name="Kuo A."/>
            <person name="Zuccaro A."/>
            <person name="Kohler A."/>
            <person name="Nagy L.G."/>
            <person name="Floudas D."/>
            <person name="Copeland A."/>
            <person name="Barry K.W."/>
            <person name="Cichocki N."/>
            <person name="Veneault-Fourrey C."/>
            <person name="LaButti K."/>
            <person name="Lindquist E.A."/>
            <person name="Lipzen A."/>
            <person name="Lundell T."/>
            <person name="Morin E."/>
            <person name="Murat C."/>
            <person name="Sun H."/>
            <person name="Tunlid A."/>
            <person name="Henrissat B."/>
            <person name="Grigoriev I.V."/>
            <person name="Hibbett D.S."/>
            <person name="Martin F."/>
            <person name="Nordberg H.P."/>
            <person name="Cantor M.N."/>
            <person name="Hua S.X."/>
        </authorList>
    </citation>
    <scope>NUCLEOTIDE SEQUENCE [LARGE SCALE GENOMIC DNA]</scope>
    <source>
        <strain evidence="3 4">MAFF 305830</strain>
    </source>
</reference>
<gene>
    <name evidence="3" type="ORF">M408DRAFT_218118</name>
</gene>
<accession>A0A0C3B6D0</accession>
<dbReference type="InterPro" id="IPR009072">
    <property type="entry name" value="Histone-fold"/>
</dbReference>
<evidence type="ECO:0000313" key="3">
    <source>
        <dbReference type="EMBL" id="KIM32385.1"/>
    </source>
</evidence>
<dbReference type="Gene3D" id="1.10.20.10">
    <property type="entry name" value="Histone, subunit A"/>
    <property type="match status" value="1"/>
</dbReference>
<feature type="region of interest" description="Disordered" evidence="1">
    <location>
        <begin position="69"/>
        <end position="119"/>
    </location>
</feature>
<dbReference type="GO" id="GO:0005669">
    <property type="term" value="C:transcription factor TFIID complex"/>
    <property type="evidence" value="ECO:0007669"/>
    <property type="project" value="InterPro"/>
</dbReference>
<dbReference type="Proteomes" id="UP000054097">
    <property type="component" value="Unassembled WGS sequence"/>
</dbReference>
<sequence>MASDFLTSMANFSCRLASHRGSENLDTRDVELYLGEQLYYHDNILLMKASFNFRKDAWDARLAYGRLAAPAPTTTTTTTRRPYTSRISSPNTRTKARDDASFSPNTTSPAHECHSPGRR</sequence>
<feature type="compositionally biased region" description="Low complexity" evidence="1">
    <location>
        <begin position="69"/>
        <end position="89"/>
    </location>
</feature>
<organism evidence="3 4">
    <name type="scientific">Serendipita vermifera MAFF 305830</name>
    <dbReference type="NCBI Taxonomy" id="933852"/>
    <lineage>
        <taxon>Eukaryota</taxon>
        <taxon>Fungi</taxon>
        <taxon>Dikarya</taxon>
        <taxon>Basidiomycota</taxon>
        <taxon>Agaricomycotina</taxon>
        <taxon>Agaricomycetes</taxon>
        <taxon>Sebacinales</taxon>
        <taxon>Serendipitaceae</taxon>
        <taxon>Serendipita</taxon>
    </lineage>
</organism>
<dbReference type="GO" id="GO:0046982">
    <property type="term" value="F:protein heterodimerization activity"/>
    <property type="evidence" value="ECO:0007669"/>
    <property type="project" value="InterPro"/>
</dbReference>
<proteinExistence type="predicted"/>
<dbReference type="InterPro" id="IPR003228">
    <property type="entry name" value="TFIID_TAF12_dom"/>
</dbReference>
<dbReference type="HOGENOM" id="CLU_2062908_0_0_1"/>
<reference evidence="4" key="2">
    <citation type="submission" date="2015-01" db="EMBL/GenBank/DDBJ databases">
        <title>Evolutionary Origins and Diversification of the Mycorrhizal Mutualists.</title>
        <authorList>
            <consortium name="DOE Joint Genome Institute"/>
            <consortium name="Mycorrhizal Genomics Consortium"/>
            <person name="Kohler A."/>
            <person name="Kuo A."/>
            <person name="Nagy L.G."/>
            <person name="Floudas D."/>
            <person name="Copeland A."/>
            <person name="Barry K.W."/>
            <person name="Cichocki N."/>
            <person name="Veneault-Fourrey C."/>
            <person name="LaButti K."/>
            <person name="Lindquist E.A."/>
            <person name="Lipzen A."/>
            <person name="Lundell T."/>
            <person name="Morin E."/>
            <person name="Murat C."/>
            <person name="Riley R."/>
            <person name="Ohm R."/>
            <person name="Sun H."/>
            <person name="Tunlid A."/>
            <person name="Henrissat B."/>
            <person name="Grigoriev I.V."/>
            <person name="Hibbett D.S."/>
            <person name="Martin F."/>
        </authorList>
    </citation>
    <scope>NUCLEOTIDE SEQUENCE [LARGE SCALE GENOMIC DNA]</scope>
    <source>
        <strain evidence="4">MAFF 305830</strain>
    </source>
</reference>
<dbReference type="GO" id="GO:0006352">
    <property type="term" value="P:DNA-templated transcription initiation"/>
    <property type="evidence" value="ECO:0007669"/>
    <property type="project" value="InterPro"/>
</dbReference>